<accession>A0A8G2F3D0</accession>
<dbReference type="Pfam" id="PF14145">
    <property type="entry name" value="YrhK"/>
    <property type="match status" value="2"/>
</dbReference>
<dbReference type="Proteomes" id="UP000198615">
    <property type="component" value="Unassembled WGS sequence"/>
</dbReference>
<keyword evidence="1" id="KW-1133">Transmembrane helix</keyword>
<keyword evidence="4" id="KW-1185">Reference proteome</keyword>
<feature type="transmembrane region" description="Helical" evidence="1">
    <location>
        <begin position="59"/>
        <end position="80"/>
    </location>
</feature>
<feature type="transmembrane region" description="Helical" evidence="1">
    <location>
        <begin position="130"/>
        <end position="157"/>
    </location>
</feature>
<dbReference type="PANTHER" id="PTHR34967:SF1">
    <property type="entry name" value="OS02G0257200 PROTEIN"/>
    <property type="match status" value="1"/>
</dbReference>
<keyword evidence="1" id="KW-0812">Transmembrane</keyword>
<dbReference type="PANTHER" id="PTHR34967">
    <property type="entry name" value="OS02G0257200 PROTEIN"/>
    <property type="match status" value="1"/>
</dbReference>
<evidence type="ECO:0000259" key="2">
    <source>
        <dbReference type="Pfam" id="PF14145"/>
    </source>
</evidence>
<comment type="caution">
    <text evidence="3">The sequence shown here is derived from an EMBL/GenBank/DDBJ whole genome shotgun (WGS) entry which is preliminary data.</text>
</comment>
<feature type="domain" description="YrhK" evidence="2">
    <location>
        <begin position="98"/>
        <end position="152"/>
    </location>
</feature>
<organism evidence="3 4">
    <name type="scientific">Thalassobaculum litoreum DSM 18839</name>
    <dbReference type="NCBI Taxonomy" id="1123362"/>
    <lineage>
        <taxon>Bacteria</taxon>
        <taxon>Pseudomonadati</taxon>
        <taxon>Pseudomonadota</taxon>
        <taxon>Alphaproteobacteria</taxon>
        <taxon>Rhodospirillales</taxon>
        <taxon>Thalassobaculaceae</taxon>
        <taxon>Thalassobaculum</taxon>
    </lineage>
</organism>
<dbReference type="RefSeq" id="WP_093150767.1">
    <property type="nucleotide sequence ID" value="NZ_FNBW01000007.1"/>
</dbReference>
<gene>
    <name evidence="3" type="ORF">SAMN05660686_02525</name>
</gene>
<dbReference type="InterPro" id="IPR025424">
    <property type="entry name" value="YrhK_domain"/>
</dbReference>
<sequence>MPHFFSNRPRVHALVRRAGNRVLHFRWETVNATLYTVGGVVFMVGSVLFLPSLSAWENVGAGAFLVGSLLYLLVTGHDMFEVLANHLDRRRRRAVWRVLEFWAAVAYLVGTLLFVAGSVFFFSAFDWIGPGAWCFLIGSVLFLFGAVVNVLEIIFAATLKTLQLLNLTAISFIVGSTLFCVASIPFLWELTAEADRLLLDTYLAWLFLVGSVLFLAGGLFNYWRAWLVVRSGPAPDS</sequence>
<feature type="transmembrane region" description="Helical" evidence="1">
    <location>
        <begin position="101"/>
        <end position="124"/>
    </location>
</feature>
<evidence type="ECO:0000313" key="3">
    <source>
        <dbReference type="EMBL" id="SDF84734.1"/>
    </source>
</evidence>
<feature type="domain" description="YrhK" evidence="2">
    <location>
        <begin position="26"/>
        <end position="80"/>
    </location>
</feature>
<reference evidence="3 4" key="1">
    <citation type="submission" date="2016-10" db="EMBL/GenBank/DDBJ databases">
        <authorList>
            <person name="Varghese N."/>
            <person name="Submissions S."/>
        </authorList>
    </citation>
    <scope>NUCLEOTIDE SEQUENCE [LARGE SCALE GENOMIC DNA]</scope>
    <source>
        <strain evidence="3 4">DSM 18839</strain>
    </source>
</reference>
<dbReference type="OrthoDB" id="5862062at2"/>
<protein>
    <submittedName>
        <fullName evidence="3">YrhK-like protein</fullName>
    </submittedName>
</protein>
<dbReference type="EMBL" id="FNBW01000007">
    <property type="protein sequence ID" value="SDF84734.1"/>
    <property type="molecule type" value="Genomic_DNA"/>
</dbReference>
<evidence type="ECO:0000313" key="4">
    <source>
        <dbReference type="Proteomes" id="UP000198615"/>
    </source>
</evidence>
<feature type="transmembrane region" description="Helical" evidence="1">
    <location>
        <begin position="32"/>
        <end position="53"/>
    </location>
</feature>
<evidence type="ECO:0000256" key="1">
    <source>
        <dbReference type="SAM" id="Phobius"/>
    </source>
</evidence>
<keyword evidence="1" id="KW-0472">Membrane</keyword>
<feature type="transmembrane region" description="Helical" evidence="1">
    <location>
        <begin position="164"/>
        <end position="188"/>
    </location>
</feature>
<feature type="transmembrane region" description="Helical" evidence="1">
    <location>
        <begin position="203"/>
        <end position="223"/>
    </location>
</feature>
<dbReference type="AlphaFoldDB" id="A0A8G2F3D0"/>
<proteinExistence type="predicted"/>
<name>A0A8G2F3D0_9PROT</name>